<evidence type="ECO:0000313" key="4">
    <source>
        <dbReference type="EMBL" id="SEG10143.1"/>
    </source>
</evidence>
<dbReference type="Pfam" id="PF09851">
    <property type="entry name" value="SHOCT"/>
    <property type="match status" value="1"/>
</dbReference>
<keyword evidence="2" id="KW-1133">Transmembrane helix</keyword>
<dbReference type="InterPro" id="IPR018649">
    <property type="entry name" value="SHOCT"/>
</dbReference>
<evidence type="ECO:0000256" key="1">
    <source>
        <dbReference type="SAM" id="MobiDB-lite"/>
    </source>
</evidence>
<keyword evidence="2" id="KW-0812">Transmembrane</keyword>
<sequence length="194" mass="22028">MDIFFFISSLIWGLIWGFAVKAVIRNKGYDEDWFWWGFFFSFIALLVAIAKPANPNIYNNYNNGPANNPNYMPNNGTNYTPNYNQNTQGQTNDDRNNILNSGGWLCKCGRANHSYVGTCVCGCTKNEAFGYQQQNNTNTDNSSQSSNTASQEAVNKNTELDNIRLLKEFKDLLDANVISEEEFEAKKKELLNLK</sequence>
<reference evidence="4 5" key="1">
    <citation type="submission" date="2016-10" db="EMBL/GenBank/DDBJ databases">
        <authorList>
            <person name="de Groot N.N."/>
        </authorList>
    </citation>
    <scope>NUCLEOTIDE SEQUENCE [LARGE SCALE GENOMIC DNA]</scope>
    <source>
        <strain evidence="4 5">D15d</strain>
    </source>
</reference>
<protein>
    <submittedName>
        <fullName evidence="4">Short C-terminal domain-containing protein</fullName>
    </submittedName>
</protein>
<feature type="transmembrane region" description="Helical" evidence="2">
    <location>
        <begin position="33"/>
        <end position="50"/>
    </location>
</feature>
<evidence type="ECO:0000259" key="3">
    <source>
        <dbReference type="Pfam" id="PF09851"/>
    </source>
</evidence>
<organism evidence="4 5">
    <name type="scientific">Lachnospira multipara</name>
    <dbReference type="NCBI Taxonomy" id="28051"/>
    <lineage>
        <taxon>Bacteria</taxon>
        <taxon>Bacillati</taxon>
        <taxon>Bacillota</taxon>
        <taxon>Clostridia</taxon>
        <taxon>Lachnospirales</taxon>
        <taxon>Lachnospiraceae</taxon>
        <taxon>Lachnospira</taxon>
    </lineage>
</organism>
<feature type="region of interest" description="Disordered" evidence="1">
    <location>
        <begin position="134"/>
        <end position="155"/>
    </location>
</feature>
<feature type="transmembrane region" description="Helical" evidence="2">
    <location>
        <begin position="6"/>
        <end position="24"/>
    </location>
</feature>
<dbReference type="Proteomes" id="UP000236726">
    <property type="component" value="Unassembled WGS sequence"/>
</dbReference>
<feature type="domain" description="SHOCT" evidence="3">
    <location>
        <begin position="166"/>
        <end position="191"/>
    </location>
</feature>
<evidence type="ECO:0000256" key="2">
    <source>
        <dbReference type="SAM" id="Phobius"/>
    </source>
</evidence>
<accession>A0A1H5XES1</accession>
<evidence type="ECO:0000313" key="5">
    <source>
        <dbReference type="Proteomes" id="UP000236726"/>
    </source>
</evidence>
<name>A0A1H5XES1_9FIRM</name>
<gene>
    <name evidence="4" type="ORF">SAMN05216537_1298</name>
</gene>
<dbReference type="AlphaFoldDB" id="A0A1H5XES1"/>
<keyword evidence="5" id="KW-1185">Reference proteome</keyword>
<feature type="compositionally biased region" description="Low complexity" evidence="1">
    <location>
        <begin position="134"/>
        <end position="151"/>
    </location>
</feature>
<keyword evidence="2" id="KW-0472">Membrane</keyword>
<dbReference type="EMBL" id="FNUL01000029">
    <property type="protein sequence ID" value="SEG10143.1"/>
    <property type="molecule type" value="Genomic_DNA"/>
</dbReference>
<dbReference type="RefSeq" id="WP_103953609.1">
    <property type="nucleotide sequence ID" value="NZ_FNUL01000029.1"/>
</dbReference>
<proteinExistence type="predicted"/>